<sequence>MKTFHSVLALALSMLETFTVAAPVDVSEKRAVSSIVSGTPIGFASSVTGGGTATTVYPTTIAQLKAYLTSDDPQNIVISGTFNFQGSEGSSTYSACDAYSCTPSAGGQALLNTLSGCGSKSTYSVTIDTAAYQGINVKSNKTLVGKNNAVLYGKGLRFVGVSNIIIQNVAITNLNPKYVWGGDALSFSDTNNIWIDHVTTSYLGRQHYSFGTGSSNGITISNSFLNGYTSNSATCDGHTYWGLELVGSSDQITFYKNYVYYTSGRSPALSGNTLFHAVNNVWSSNSGHLIEGDSNGMGLYEGNYFLNSPTVLSSDFSGRLVSSNSGDVSECASYLGRNCVSNSFSNSGAFSRNDNSFLYLFSGKTNIVSAASASSIQSTVPSSAGNTL</sequence>
<dbReference type="KEGG" id="pfy:PFICI_04109"/>
<evidence type="ECO:0000256" key="2">
    <source>
        <dbReference type="ARBA" id="ARBA00010980"/>
    </source>
</evidence>
<dbReference type="GO" id="GO:0005576">
    <property type="term" value="C:extracellular region"/>
    <property type="evidence" value="ECO:0007669"/>
    <property type="project" value="UniProtKB-SubCell"/>
</dbReference>
<dbReference type="OrthoDB" id="1637350at2759"/>
<dbReference type="GO" id="GO:0000272">
    <property type="term" value="P:polysaccharide catabolic process"/>
    <property type="evidence" value="ECO:0007669"/>
    <property type="project" value="UniProtKB-KW"/>
</dbReference>
<evidence type="ECO:0000256" key="7">
    <source>
        <dbReference type="ARBA" id="ARBA00039082"/>
    </source>
</evidence>
<reference evidence="11" key="1">
    <citation type="journal article" date="2015" name="BMC Genomics">
        <title>Genomic and transcriptomic analysis of the endophytic fungus Pestalotiopsis fici reveals its lifestyle and high potential for synthesis of natural products.</title>
        <authorList>
            <person name="Wang X."/>
            <person name="Zhang X."/>
            <person name="Liu L."/>
            <person name="Xiang M."/>
            <person name="Wang W."/>
            <person name="Sun X."/>
            <person name="Che Y."/>
            <person name="Guo L."/>
            <person name="Liu G."/>
            <person name="Guo L."/>
            <person name="Wang C."/>
            <person name="Yin W.B."/>
            <person name="Stadler M."/>
            <person name="Zhang X."/>
            <person name="Liu X."/>
        </authorList>
    </citation>
    <scope>NUCLEOTIDE SEQUENCE [LARGE SCALE GENOMIC DNA]</scope>
    <source>
        <strain evidence="11">W106-1 / CGMCC3.15140</strain>
    </source>
</reference>
<dbReference type="SMART" id="SM00656">
    <property type="entry name" value="Amb_all"/>
    <property type="match status" value="1"/>
</dbReference>
<feature type="chain" id="PRO_5004836231" description="pectin lyase" evidence="8">
    <location>
        <begin position="22"/>
        <end position="388"/>
    </location>
</feature>
<dbReference type="HOGENOM" id="CLU_021980_0_1_1"/>
<evidence type="ECO:0000256" key="4">
    <source>
        <dbReference type="ARBA" id="ARBA00022729"/>
    </source>
</evidence>
<keyword evidence="5 10" id="KW-0456">Lyase</keyword>
<dbReference type="GO" id="GO:0047490">
    <property type="term" value="F:pectin lyase activity"/>
    <property type="evidence" value="ECO:0007669"/>
    <property type="project" value="UniProtKB-EC"/>
</dbReference>
<evidence type="ECO:0000313" key="10">
    <source>
        <dbReference type="EMBL" id="ETS86084.1"/>
    </source>
</evidence>
<protein>
    <recommendedName>
        <fullName evidence="7">pectin lyase</fullName>
        <ecNumber evidence="7">4.2.2.10</ecNumber>
    </recommendedName>
</protein>
<comment type="subcellular location">
    <subcellularLocation>
        <location evidence="1">Secreted</location>
    </subcellularLocation>
</comment>
<accession>W3XJ81</accession>
<dbReference type="InterPro" id="IPR045032">
    <property type="entry name" value="PEL"/>
</dbReference>
<feature type="domain" description="Pectate lyase" evidence="9">
    <location>
        <begin position="94"/>
        <end position="311"/>
    </location>
</feature>
<dbReference type="GeneID" id="19269122"/>
<dbReference type="AlphaFoldDB" id="W3XJ81"/>
<dbReference type="InterPro" id="IPR011050">
    <property type="entry name" value="Pectin_lyase_fold/virulence"/>
</dbReference>
<evidence type="ECO:0000256" key="8">
    <source>
        <dbReference type="SAM" id="SignalP"/>
    </source>
</evidence>
<keyword evidence="11" id="KW-1185">Reference proteome</keyword>
<dbReference type="SUPFAM" id="SSF51126">
    <property type="entry name" value="Pectin lyase-like"/>
    <property type="match status" value="1"/>
</dbReference>
<evidence type="ECO:0000256" key="6">
    <source>
        <dbReference type="ARBA" id="ARBA00036818"/>
    </source>
</evidence>
<evidence type="ECO:0000256" key="5">
    <source>
        <dbReference type="ARBA" id="ARBA00023239"/>
    </source>
</evidence>
<keyword evidence="4 8" id="KW-0732">Signal</keyword>
<organism evidence="10 11">
    <name type="scientific">Pestalotiopsis fici (strain W106-1 / CGMCC3.15140)</name>
    <dbReference type="NCBI Taxonomy" id="1229662"/>
    <lineage>
        <taxon>Eukaryota</taxon>
        <taxon>Fungi</taxon>
        <taxon>Dikarya</taxon>
        <taxon>Ascomycota</taxon>
        <taxon>Pezizomycotina</taxon>
        <taxon>Sordariomycetes</taxon>
        <taxon>Xylariomycetidae</taxon>
        <taxon>Amphisphaeriales</taxon>
        <taxon>Sporocadaceae</taxon>
        <taxon>Pestalotiopsis</taxon>
    </lineage>
</organism>
<dbReference type="GO" id="GO:0030570">
    <property type="term" value="F:pectate lyase activity"/>
    <property type="evidence" value="ECO:0007669"/>
    <property type="project" value="InterPro"/>
</dbReference>
<dbReference type="EMBL" id="KI912110">
    <property type="protein sequence ID" value="ETS86084.1"/>
    <property type="molecule type" value="Genomic_DNA"/>
</dbReference>
<dbReference type="FunFam" id="2.160.20.10:FF:000003">
    <property type="entry name" value="Pectin lyase F"/>
    <property type="match status" value="1"/>
</dbReference>
<proteinExistence type="inferred from homology"/>
<comment type="catalytic activity">
    <reaction evidence="6">
        <text>Eliminative cleavage of (1-&gt;4)-alpha-D-galacturonan methyl ester to give oligosaccharides with 4-deoxy-6-O-methyl-alpha-D-galact-4-enuronosyl groups at their non-reducing ends.</text>
        <dbReference type="EC" id="4.2.2.10"/>
    </reaction>
</comment>
<evidence type="ECO:0000256" key="3">
    <source>
        <dbReference type="ARBA" id="ARBA00022525"/>
    </source>
</evidence>
<gene>
    <name evidence="10" type="ORF">PFICI_04109</name>
</gene>
<dbReference type="PANTHER" id="PTHR31683:SF16">
    <property type="entry name" value="PECTIN LYASE A-RELATED"/>
    <property type="match status" value="1"/>
</dbReference>
<comment type="similarity">
    <text evidence="2">Belongs to the polysaccharide lyase 1 family.</text>
</comment>
<dbReference type="Gene3D" id="2.160.20.10">
    <property type="entry name" value="Single-stranded right-handed beta-helix, Pectin lyase-like"/>
    <property type="match status" value="1"/>
</dbReference>
<dbReference type="PANTHER" id="PTHR31683">
    <property type="entry name" value="PECTATE LYASE 18-RELATED"/>
    <property type="match status" value="1"/>
</dbReference>
<keyword evidence="3" id="KW-0964">Secreted</keyword>
<dbReference type="InParanoid" id="W3XJ81"/>
<name>W3XJ81_PESFW</name>
<dbReference type="RefSeq" id="XP_007830881.1">
    <property type="nucleotide sequence ID" value="XM_007832690.1"/>
</dbReference>
<dbReference type="Proteomes" id="UP000030651">
    <property type="component" value="Unassembled WGS sequence"/>
</dbReference>
<evidence type="ECO:0000313" key="11">
    <source>
        <dbReference type="Proteomes" id="UP000030651"/>
    </source>
</evidence>
<dbReference type="OMA" id="CQSTIDI"/>
<dbReference type="InterPro" id="IPR002022">
    <property type="entry name" value="Pec_lyase"/>
</dbReference>
<dbReference type="eggNOG" id="ENOG502QXM6">
    <property type="taxonomic scope" value="Eukaryota"/>
</dbReference>
<evidence type="ECO:0000259" key="9">
    <source>
        <dbReference type="SMART" id="SM00656"/>
    </source>
</evidence>
<feature type="signal peptide" evidence="8">
    <location>
        <begin position="1"/>
        <end position="21"/>
    </location>
</feature>
<dbReference type="EC" id="4.2.2.10" evidence="7"/>
<evidence type="ECO:0000256" key="1">
    <source>
        <dbReference type="ARBA" id="ARBA00004613"/>
    </source>
</evidence>
<dbReference type="InterPro" id="IPR012334">
    <property type="entry name" value="Pectin_lyas_fold"/>
</dbReference>